<dbReference type="Gene3D" id="3.40.630.30">
    <property type="match status" value="1"/>
</dbReference>
<dbReference type="EMBL" id="CACSAS010000001">
    <property type="protein sequence ID" value="CAA0105031.1"/>
    <property type="molecule type" value="Genomic_DNA"/>
</dbReference>
<protein>
    <recommendedName>
        <fullName evidence="2">N-acetyltransferase domain-containing protein</fullName>
    </recommendedName>
</protein>
<evidence type="ECO:0000259" key="2">
    <source>
        <dbReference type="PROSITE" id="PS51186"/>
    </source>
</evidence>
<dbReference type="Pfam" id="PF00583">
    <property type="entry name" value="Acetyltransf_1"/>
    <property type="match status" value="1"/>
</dbReference>
<dbReference type="InterPro" id="IPR000182">
    <property type="entry name" value="GNAT_dom"/>
</dbReference>
<evidence type="ECO:0000313" key="4">
    <source>
        <dbReference type="Proteomes" id="UP000433050"/>
    </source>
</evidence>
<gene>
    <name evidence="3" type="ORF">STARVERO_03200</name>
</gene>
<dbReference type="GO" id="GO:0016747">
    <property type="term" value="F:acyltransferase activity, transferring groups other than amino-acyl groups"/>
    <property type="evidence" value="ECO:0007669"/>
    <property type="project" value="InterPro"/>
</dbReference>
<reference evidence="3 4" key="1">
    <citation type="submission" date="2019-12" db="EMBL/GenBank/DDBJ databases">
        <authorList>
            <person name="Reyes-Prieto M."/>
        </authorList>
    </citation>
    <scope>NUCLEOTIDE SEQUENCE [LARGE SCALE GENOMIC DNA]</scope>
    <source>
        <strain evidence="3">HF14-78462</strain>
    </source>
</reference>
<proteinExistence type="predicted"/>
<dbReference type="SUPFAM" id="SSF55729">
    <property type="entry name" value="Acyl-CoA N-acyltransferases (Nat)"/>
    <property type="match status" value="1"/>
</dbReference>
<keyword evidence="4" id="KW-1185">Reference proteome</keyword>
<sequence>MTDSVSTSVKEDLAPAAAAPHEHAGERLEGHIRKLVPAERQLVVDHLLRLDPLSRFMRFGGVVSDAALTRHATRVVSSEASALGYFVEGELRAVAELHPLTRRPGKPVAAEAAFSVERPWQGKGIGSALMRHLVLLAQNRGIEELQVVFLPNNGPMKNLAVHHAAELSLDDEEMIGRMRAPRATLFSQTREFLGDVFAIFSSAFDLQERLLPPTMRGN</sequence>
<dbReference type="RefSeq" id="WP_244616788.1">
    <property type="nucleotide sequence ID" value="NZ_CACSAS010000001.1"/>
</dbReference>
<dbReference type="CDD" id="cd04301">
    <property type="entry name" value="NAT_SF"/>
    <property type="match status" value="1"/>
</dbReference>
<feature type="domain" description="N-acetyltransferase" evidence="2">
    <location>
        <begin position="30"/>
        <end position="191"/>
    </location>
</feature>
<dbReference type="PROSITE" id="PS51186">
    <property type="entry name" value="GNAT"/>
    <property type="match status" value="1"/>
</dbReference>
<dbReference type="AlphaFoldDB" id="A0A5S9PM87"/>
<dbReference type="Proteomes" id="UP000433050">
    <property type="component" value="Unassembled WGS sequence"/>
</dbReference>
<feature type="region of interest" description="Disordered" evidence="1">
    <location>
        <begin position="1"/>
        <end position="24"/>
    </location>
</feature>
<evidence type="ECO:0000256" key="1">
    <source>
        <dbReference type="SAM" id="MobiDB-lite"/>
    </source>
</evidence>
<name>A0A5S9PM87_9HYPH</name>
<evidence type="ECO:0000313" key="3">
    <source>
        <dbReference type="EMBL" id="CAA0105031.1"/>
    </source>
</evidence>
<organism evidence="3 4">
    <name type="scientific">Starkeya nomas</name>
    <dbReference type="NCBI Taxonomy" id="2666134"/>
    <lineage>
        <taxon>Bacteria</taxon>
        <taxon>Pseudomonadati</taxon>
        <taxon>Pseudomonadota</taxon>
        <taxon>Alphaproteobacteria</taxon>
        <taxon>Hyphomicrobiales</taxon>
        <taxon>Xanthobacteraceae</taxon>
        <taxon>Starkeya</taxon>
    </lineage>
</organism>
<dbReference type="InterPro" id="IPR016181">
    <property type="entry name" value="Acyl_CoA_acyltransferase"/>
</dbReference>
<accession>A0A5S9PM87</accession>